<dbReference type="Gene3D" id="3.40.50.720">
    <property type="entry name" value="NAD(P)-binding Rossmann-like Domain"/>
    <property type="match status" value="1"/>
</dbReference>
<dbReference type="EMBL" id="JANEYG010000004">
    <property type="protein sequence ID" value="KAJ8923723.1"/>
    <property type="molecule type" value="Genomic_DNA"/>
</dbReference>
<proteinExistence type="predicted"/>
<evidence type="ECO:0000256" key="2">
    <source>
        <dbReference type="SAM" id="SignalP"/>
    </source>
</evidence>
<evidence type="ECO:0008006" key="5">
    <source>
        <dbReference type="Google" id="ProtNLM"/>
    </source>
</evidence>
<protein>
    <recommendedName>
        <fullName evidence="5">Retinol dehydrogenase 13</fullName>
    </recommendedName>
</protein>
<organism evidence="3 4">
    <name type="scientific">Exocentrus adspersus</name>
    <dbReference type="NCBI Taxonomy" id="1586481"/>
    <lineage>
        <taxon>Eukaryota</taxon>
        <taxon>Metazoa</taxon>
        <taxon>Ecdysozoa</taxon>
        <taxon>Arthropoda</taxon>
        <taxon>Hexapoda</taxon>
        <taxon>Insecta</taxon>
        <taxon>Pterygota</taxon>
        <taxon>Neoptera</taxon>
        <taxon>Endopterygota</taxon>
        <taxon>Coleoptera</taxon>
        <taxon>Polyphaga</taxon>
        <taxon>Cucujiformia</taxon>
        <taxon>Chrysomeloidea</taxon>
        <taxon>Cerambycidae</taxon>
        <taxon>Lamiinae</taxon>
        <taxon>Acanthocinini</taxon>
        <taxon>Exocentrus</taxon>
    </lineage>
</organism>
<accession>A0AAV8WAV9</accession>
<reference evidence="3 4" key="1">
    <citation type="journal article" date="2023" name="Insect Mol. Biol.">
        <title>Genome sequencing provides insights into the evolution of gene families encoding plant cell wall-degrading enzymes in longhorned beetles.</title>
        <authorList>
            <person name="Shin N.R."/>
            <person name="Okamura Y."/>
            <person name="Kirsch R."/>
            <person name="Pauchet Y."/>
        </authorList>
    </citation>
    <scope>NUCLEOTIDE SEQUENCE [LARGE SCALE GENOMIC DNA]</scope>
    <source>
        <strain evidence="3">EAD_L_NR</strain>
    </source>
</reference>
<dbReference type="PRINTS" id="PR00081">
    <property type="entry name" value="GDHRDH"/>
</dbReference>
<evidence type="ECO:0000313" key="4">
    <source>
        <dbReference type="Proteomes" id="UP001159042"/>
    </source>
</evidence>
<evidence type="ECO:0000313" key="3">
    <source>
        <dbReference type="EMBL" id="KAJ8923723.1"/>
    </source>
</evidence>
<comment type="caution">
    <text evidence="3">The sequence shown here is derived from an EMBL/GenBank/DDBJ whole genome shotgun (WGS) entry which is preliminary data.</text>
</comment>
<evidence type="ECO:0000256" key="1">
    <source>
        <dbReference type="ARBA" id="ARBA00023002"/>
    </source>
</evidence>
<feature type="chain" id="PRO_5043687125" description="Retinol dehydrogenase 13" evidence="2">
    <location>
        <begin position="38"/>
        <end position="202"/>
    </location>
</feature>
<gene>
    <name evidence="3" type="ORF">NQ315_010304</name>
</gene>
<dbReference type="InterPro" id="IPR002347">
    <property type="entry name" value="SDR_fam"/>
</dbReference>
<dbReference type="GO" id="GO:0016491">
    <property type="term" value="F:oxidoreductase activity"/>
    <property type="evidence" value="ECO:0007669"/>
    <property type="project" value="UniProtKB-KW"/>
</dbReference>
<dbReference type="SUPFAM" id="SSF51735">
    <property type="entry name" value="NAD(P)-binding Rossmann-fold domains"/>
    <property type="match status" value="1"/>
</dbReference>
<dbReference type="PANTHER" id="PTHR43157">
    <property type="entry name" value="PHOSPHATIDYLINOSITOL-GLYCAN BIOSYNTHESIS CLASS F PROTEIN-RELATED"/>
    <property type="match status" value="1"/>
</dbReference>
<dbReference type="AlphaFoldDB" id="A0AAV8WAV9"/>
<keyword evidence="2" id="KW-0732">Signal</keyword>
<keyword evidence="1" id="KW-0560">Oxidoreductase</keyword>
<feature type="signal peptide" evidence="2">
    <location>
        <begin position="1"/>
        <end position="37"/>
    </location>
</feature>
<sequence length="202" mass="22909">MMCPESTTEDGFETQFGTNHLGHFLLTLLLLPKICQSTPARIVNVSSMAHAGVKMDFDDLNWKTRKYSSLQAYKQSKLANILFTKELTRKLKENNITGVSVYSLHPGVIKTELGRHMRSTLPWGVPWLLNAASWFFKTPEQGAQTTIYCSVDENCADETGLYYAECEVKEPSKEAQNEEDAKRLWDVSLKLVGLEDTDLFKH</sequence>
<dbReference type="PANTHER" id="PTHR43157:SF73">
    <property type="entry name" value="WW DOMAIN-CONTAINING OXIDOREDUCTASE-LIKE PROTEIN"/>
    <property type="match status" value="1"/>
</dbReference>
<dbReference type="Pfam" id="PF00106">
    <property type="entry name" value="adh_short"/>
    <property type="match status" value="1"/>
</dbReference>
<dbReference type="InterPro" id="IPR036291">
    <property type="entry name" value="NAD(P)-bd_dom_sf"/>
</dbReference>
<name>A0AAV8WAV9_9CUCU</name>
<dbReference type="Proteomes" id="UP001159042">
    <property type="component" value="Unassembled WGS sequence"/>
</dbReference>
<keyword evidence="4" id="KW-1185">Reference proteome</keyword>